<proteinExistence type="predicted"/>
<gene>
    <name evidence="1" type="ORF">Pmar_PMAR028158</name>
</gene>
<dbReference type="Proteomes" id="UP000007800">
    <property type="component" value="Unassembled WGS sequence"/>
</dbReference>
<organism evidence="2">
    <name type="scientific">Perkinsus marinus (strain ATCC 50983 / TXsc)</name>
    <dbReference type="NCBI Taxonomy" id="423536"/>
    <lineage>
        <taxon>Eukaryota</taxon>
        <taxon>Sar</taxon>
        <taxon>Alveolata</taxon>
        <taxon>Perkinsozoa</taxon>
        <taxon>Perkinsea</taxon>
        <taxon>Perkinsida</taxon>
        <taxon>Perkinsidae</taxon>
        <taxon>Perkinsus</taxon>
    </lineage>
</organism>
<evidence type="ECO:0000313" key="1">
    <source>
        <dbReference type="EMBL" id="EER05971.1"/>
    </source>
</evidence>
<accession>C5LB43</accession>
<dbReference type="EMBL" id="GG680905">
    <property type="protein sequence ID" value="EER05971.1"/>
    <property type="molecule type" value="Genomic_DNA"/>
</dbReference>
<dbReference type="OrthoDB" id="10346604at2759"/>
<keyword evidence="2" id="KW-1185">Reference proteome</keyword>
<dbReference type="GeneID" id="9087244"/>
<protein>
    <submittedName>
        <fullName evidence="1">Uncharacterized protein</fullName>
    </submittedName>
</protein>
<sequence>MSSEMSQLRTGQVFFSATNYNYPHGTLMRHDYFDNGYDDYFVRDWMRPDEDILRRH</sequence>
<evidence type="ECO:0000313" key="2">
    <source>
        <dbReference type="Proteomes" id="UP000007800"/>
    </source>
</evidence>
<dbReference type="InParanoid" id="C5LB43"/>
<name>C5LB43_PERM5</name>
<dbReference type="RefSeq" id="XP_002774155.1">
    <property type="nucleotide sequence ID" value="XM_002774109.1"/>
</dbReference>
<reference evidence="1 2" key="1">
    <citation type="submission" date="2008-07" db="EMBL/GenBank/DDBJ databases">
        <authorList>
            <person name="El-Sayed N."/>
            <person name="Caler E."/>
            <person name="Inman J."/>
            <person name="Amedeo P."/>
            <person name="Hass B."/>
            <person name="Wortman J."/>
        </authorList>
    </citation>
    <scope>NUCLEOTIDE SEQUENCE [LARGE SCALE GENOMIC DNA]</scope>
    <source>
        <strain evidence="2">ATCC 50983 / TXsc</strain>
    </source>
</reference>
<dbReference type="AlphaFoldDB" id="C5LB43"/>